<accession>A0A7K1SG16</accession>
<dbReference type="InterPro" id="IPR025665">
    <property type="entry name" value="Beta-barrel_OMP_2"/>
</dbReference>
<comment type="caution">
    <text evidence="3">The sequence shown here is derived from an EMBL/GenBank/DDBJ whole genome shotgun (WGS) entry which is preliminary data.</text>
</comment>
<organism evidence="3 4">
    <name type="scientific">Spirosoma arboris</name>
    <dbReference type="NCBI Taxonomy" id="2682092"/>
    <lineage>
        <taxon>Bacteria</taxon>
        <taxon>Pseudomonadati</taxon>
        <taxon>Bacteroidota</taxon>
        <taxon>Cytophagia</taxon>
        <taxon>Cytophagales</taxon>
        <taxon>Cytophagaceae</taxon>
        <taxon>Spirosoma</taxon>
    </lineage>
</organism>
<keyword evidence="4" id="KW-1185">Reference proteome</keyword>
<evidence type="ECO:0000259" key="2">
    <source>
        <dbReference type="Pfam" id="PF13568"/>
    </source>
</evidence>
<dbReference type="RefSeq" id="WP_157587474.1">
    <property type="nucleotide sequence ID" value="NZ_WPIN01000008.1"/>
</dbReference>
<dbReference type="EMBL" id="WPIN01000008">
    <property type="protein sequence ID" value="MVM32765.1"/>
    <property type="molecule type" value="Genomic_DNA"/>
</dbReference>
<protein>
    <submittedName>
        <fullName evidence="3">Outer membrane beta-barrel protein</fullName>
    </submittedName>
</protein>
<feature type="domain" description="Outer membrane protein beta-barrel" evidence="2">
    <location>
        <begin position="121"/>
        <end position="240"/>
    </location>
</feature>
<proteinExistence type="predicted"/>
<dbReference type="AlphaFoldDB" id="A0A7K1SG16"/>
<evidence type="ECO:0000313" key="3">
    <source>
        <dbReference type="EMBL" id="MVM32765.1"/>
    </source>
</evidence>
<name>A0A7K1SG16_9BACT</name>
<dbReference type="Proteomes" id="UP000436006">
    <property type="component" value="Unassembled WGS sequence"/>
</dbReference>
<evidence type="ECO:0000256" key="1">
    <source>
        <dbReference type="SAM" id="MobiDB-lite"/>
    </source>
</evidence>
<sequence>MKTATFFHYLCLLLVAILIESCTPRELSYLMPEASADKVNQEYYGPSYKSNGSGSQASSDELAFNFGIIGVFELAGMLDNDGKSSENKQPSYGSLLASNRPGLQPGLYRPYSPARPKADDIKTHLAIMSGLELIGKGARESDAGGTTNTRLLYLELPVYAIYHHDLTNKGRIFGGLGPYFAYGLSGSFKSSFSGQSFSTPAFGGNGGYKRFDAGLALTAGYQFPSSLRIRLAYDLGLANIESGPSGPDYDKTHNRALSVNVGYALDKIVSKFKKR</sequence>
<evidence type="ECO:0000313" key="4">
    <source>
        <dbReference type="Proteomes" id="UP000436006"/>
    </source>
</evidence>
<gene>
    <name evidence="3" type="ORF">GO755_22180</name>
</gene>
<reference evidence="3 4" key="1">
    <citation type="submission" date="2019-12" db="EMBL/GenBank/DDBJ databases">
        <title>Spirosoma sp. HMF4905 genome sequencing and assembly.</title>
        <authorList>
            <person name="Kang H."/>
            <person name="Cha I."/>
            <person name="Kim H."/>
            <person name="Joh K."/>
        </authorList>
    </citation>
    <scope>NUCLEOTIDE SEQUENCE [LARGE SCALE GENOMIC DNA]</scope>
    <source>
        <strain evidence="3 4">HMF4905</strain>
    </source>
</reference>
<dbReference type="Pfam" id="PF13568">
    <property type="entry name" value="OMP_b-brl_2"/>
    <property type="match status" value="1"/>
</dbReference>
<feature type="region of interest" description="Disordered" evidence="1">
    <location>
        <begin position="82"/>
        <end position="104"/>
    </location>
</feature>